<reference evidence="12" key="1">
    <citation type="submission" date="2020-08" db="EMBL/GenBank/DDBJ databases">
        <title>Novel species isolated from subtropical streams in China.</title>
        <authorList>
            <person name="Lu H."/>
        </authorList>
    </citation>
    <scope>NUCLEOTIDE SEQUENCE</scope>
    <source>
        <strain evidence="12">KACC 12607</strain>
    </source>
</reference>
<name>A0A923HIK4_9BURK</name>
<keyword evidence="13" id="KW-1185">Reference proteome</keyword>
<evidence type="ECO:0000256" key="6">
    <source>
        <dbReference type="ARBA" id="ARBA00022827"/>
    </source>
</evidence>
<dbReference type="PIRSF" id="PIRSF006268">
    <property type="entry name" value="ApbE"/>
    <property type="match status" value="1"/>
</dbReference>
<evidence type="ECO:0000256" key="10">
    <source>
        <dbReference type="PIRNR" id="PIRNR006268"/>
    </source>
</evidence>
<dbReference type="Pfam" id="PF02424">
    <property type="entry name" value="ApbE"/>
    <property type="match status" value="1"/>
</dbReference>
<evidence type="ECO:0000313" key="13">
    <source>
        <dbReference type="Proteomes" id="UP000634011"/>
    </source>
</evidence>
<comment type="caution">
    <text evidence="12">The sequence shown here is derived from an EMBL/GenBank/DDBJ whole genome shotgun (WGS) entry which is preliminary data.</text>
</comment>
<feature type="binding site" evidence="11">
    <location>
        <position position="286"/>
    </location>
    <ligand>
        <name>Mg(2+)</name>
        <dbReference type="ChEBI" id="CHEBI:18420"/>
    </ligand>
</feature>
<comment type="similarity">
    <text evidence="10">Belongs to the ApbE family.</text>
</comment>
<evidence type="ECO:0000256" key="8">
    <source>
        <dbReference type="ARBA" id="ARBA00031306"/>
    </source>
</evidence>
<dbReference type="EC" id="2.7.1.180" evidence="1 10"/>
<proteinExistence type="inferred from homology"/>
<dbReference type="InterPro" id="IPR024932">
    <property type="entry name" value="ApbE"/>
</dbReference>
<protein>
    <recommendedName>
        <fullName evidence="2 10">FAD:protein FMN transferase</fullName>
        <ecNumber evidence="1 10">2.7.1.180</ecNumber>
    </recommendedName>
    <alternativeName>
        <fullName evidence="8 10">Flavin transferase</fullName>
    </alternativeName>
</protein>
<evidence type="ECO:0000256" key="5">
    <source>
        <dbReference type="ARBA" id="ARBA00022723"/>
    </source>
</evidence>
<evidence type="ECO:0000256" key="4">
    <source>
        <dbReference type="ARBA" id="ARBA00022679"/>
    </source>
</evidence>
<feature type="binding site" evidence="11">
    <location>
        <position position="170"/>
    </location>
    <ligand>
        <name>Mg(2+)</name>
        <dbReference type="ChEBI" id="CHEBI:18420"/>
    </ligand>
</feature>
<evidence type="ECO:0000256" key="1">
    <source>
        <dbReference type="ARBA" id="ARBA00011955"/>
    </source>
</evidence>
<dbReference type="EMBL" id="JACOFV010000008">
    <property type="protein sequence ID" value="MBC3862367.1"/>
    <property type="molecule type" value="Genomic_DNA"/>
</dbReference>
<evidence type="ECO:0000256" key="7">
    <source>
        <dbReference type="ARBA" id="ARBA00022842"/>
    </source>
</evidence>
<comment type="catalytic activity">
    <reaction evidence="9 10">
        <text>L-threonyl-[protein] + FAD = FMN-L-threonyl-[protein] + AMP + H(+)</text>
        <dbReference type="Rhea" id="RHEA:36847"/>
        <dbReference type="Rhea" id="RHEA-COMP:11060"/>
        <dbReference type="Rhea" id="RHEA-COMP:11061"/>
        <dbReference type="ChEBI" id="CHEBI:15378"/>
        <dbReference type="ChEBI" id="CHEBI:30013"/>
        <dbReference type="ChEBI" id="CHEBI:57692"/>
        <dbReference type="ChEBI" id="CHEBI:74257"/>
        <dbReference type="ChEBI" id="CHEBI:456215"/>
        <dbReference type="EC" id="2.7.1.180"/>
    </reaction>
</comment>
<evidence type="ECO:0000256" key="9">
    <source>
        <dbReference type="ARBA" id="ARBA00048540"/>
    </source>
</evidence>
<sequence>MRHIYIPIEPTTPRDLPKHLQTLHLHGDSMGTTWSVQLIGDASLSALFLQQGLQEKLDQIDSQMSTWDVNSDLCRFNHAAAGTWHQLPSEFCQVLDYAIYLARQTTGAYDPAAGKLVDLWGFGPRARGKDFPDADSISKAMSGCGWRDVKFEAITGRLLQAGGISLDLSSIAKGYAVDQLARFLDAQNVSGYLIEVGGELRGAGIKPDHSPWWVSIERPDSASLTGRPEHMVALHDLSIATSGNYRQFFEHEGKRYSHTIDSRTGYPVDNHLLSVSVLHRECMVADALATAFTVMGSDAALVYANQHQIAAIFYEQEGDTISEKLSAVMVAMRDE</sequence>
<feature type="binding site" evidence="11">
    <location>
        <position position="290"/>
    </location>
    <ligand>
        <name>Mg(2+)</name>
        <dbReference type="ChEBI" id="CHEBI:18420"/>
    </ligand>
</feature>
<dbReference type="AlphaFoldDB" id="A0A923HIK4"/>
<gene>
    <name evidence="12" type="ORF">H8K32_09680</name>
</gene>
<dbReference type="PANTHER" id="PTHR30040">
    <property type="entry name" value="THIAMINE BIOSYNTHESIS LIPOPROTEIN APBE"/>
    <property type="match status" value="1"/>
</dbReference>
<dbReference type="RefSeq" id="WP_186912296.1">
    <property type="nucleotide sequence ID" value="NZ_JACOFV010000008.1"/>
</dbReference>
<keyword evidence="4 10" id="KW-0808">Transferase</keyword>
<dbReference type="InterPro" id="IPR003374">
    <property type="entry name" value="ApbE-like_sf"/>
</dbReference>
<keyword evidence="6 10" id="KW-0274">FAD</keyword>
<accession>A0A923HIK4</accession>
<evidence type="ECO:0000256" key="2">
    <source>
        <dbReference type="ARBA" id="ARBA00016337"/>
    </source>
</evidence>
<dbReference type="GO" id="GO:0016740">
    <property type="term" value="F:transferase activity"/>
    <property type="evidence" value="ECO:0007669"/>
    <property type="project" value="UniProtKB-UniRule"/>
</dbReference>
<keyword evidence="5 10" id="KW-0479">Metal-binding</keyword>
<dbReference type="SUPFAM" id="SSF143631">
    <property type="entry name" value="ApbE-like"/>
    <property type="match status" value="1"/>
</dbReference>
<dbReference type="PANTHER" id="PTHR30040:SF2">
    <property type="entry name" value="FAD:PROTEIN FMN TRANSFERASE"/>
    <property type="match status" value="1"/>
</dbReference>
<comment type="cofactor">
    <cofactor evidence="11">
        <name>Mg(2+)</name>
        <dbReference type="ChEBI" id="CHEBI:18420"/>
    </cofactor>
    <cofactor evidence="11">
        <name>Mn(2+)</name>
        <dbReference type="ChEBI" id="CHEBI:29035"/>
    </cofactor>
    <text evidence="11">Magnesium. Can also use manganese.</text>
</comment>
<keyword evidence="3 10" id="KW-0285">Flavoprotein</keyword>
<dbReference type="Gene3D" id="3.10.520.10">
    <property type="entry name" value="ApbE-like domains"/>
    <property type="match status" value="1"/>
</dbReference>
<keyword evidence="7 10" id="KW-0460">Magnesium</keyword>
<evidence type="ECO:0000313" key="12">
    <source>
        <dbReference type="EMBL" id="MBC3862367.1"/>
    </source>
</evidence>
<dbReference type="Proteomes" id="UP000634011">
    <property type="component" value="Unassembled WGS sequence"/>
</dbReference>
<evidence type="ECO:0000256" key="11">
    <source>
        <dbReference type="PIRSR" id="PIRSR006268-2"/>
    </source>
</evidence>
<dbReference type="GO" id="GO:0046872">
    <property type="term" value="F:metal ion binding"/>
    <property type="evidence" value="ECO:0007669"/>
    <property type="project" value="UniProtKB-UniRule"/>
</dbReference>
<evidence type="ECO:0000256" key="3">
    <source>
        <dbReference type="ARBA" id="ARBA00022630"/>
    </source>
</evidence>
<organism evidence="12 13">
    <name type="scientific">Undibacterium jejuense</name>
    <dbReference type="NCBI Taxonomy" id="1344949"/>
    <lineage>
        <taxon>Bacteria</taxon>
        <taxon>Pseudomonadati</taxon>
        <taxon>Pseudomonadota</taxon>
        <taxon>Betaproteobacteria</taxon>
        <taxon>Burkholderiales</taxon>
        <taxon>Oxalobacteraceae</taxon>
        <taxon>Undibacterium</taxon>
    </lineage>
</organism>